<gene>
    <name evidence="2" type="ORF">EVAR_77120_1</name>
</gene>
<feature type="region of interest" description="Disordered" evidence="1">
    <location>
        <begin position="108"/>
        <end position="150"/>
    </location>
</feature>
<dbReference type="AlphaFoldDB" id="A0A4C1T4M7"/>
<protein>
    <submittedName>
        <fullName evidence="2">Uncharacterized protein</fullName>
    </submittedName>
</protein>
<sequence length="150" mass="16869">MSSVSTPSLKSVPFFVGEFHRARKPAPMNRFLVHSHSSDDEQRQYAKSQVCTTLRRRVPPCTEISAAEPFSRPRVSLRTAADGCMSLRVSPAKRKVWPRAVVELARKTFSPLRRRHRDRTHENTDSDSVDDSPSASRAFIHPSAANGLSR</sequence>
<proteinExistence type="predicted"/>
<comment type="caution">
    <text evidence="2">The sequence shown here is derived from an EMBL/GenBank/DDBJ whole genome shotgun (WGS) entry which is preliminary data.</text>
</comment>
<dbReference type="Proteomes" id="UP000299102">
    <property type="component" value="Unassembled WGS sequence"/>
</dbReference>
<keyword evidence="3" id="KW-1185">Reference proteome</keyword>
<evidence type="ECO:0000256" key="1">
    <source>
        <dbReference type="SAM" id="MobiDB-lite"/>
    </source>
</evidence>
<name>A0A4C1T4M7_EUMVA</name>
<dbReference type="EMBL" id="BGZK01000031">
    <property type="protein sequence ID" value="GBP08417.1"/>
    <property type="molecule type" value="Genomic_DNA"/>
</dbReference>
<evidence type="ECO:0000313" key="2">
    <source>
        <dbReference type="EMBL" id="GBP08417.1"/>
    </source>
</evidence>
<reference evidence="2 3" key="1">
    <citation type="journal article" date="2019" name="Commun. Biol.">
        <title>The bagworm genome reveals a unique fibroin gene that provides high tensile strength.</title>
        <authorList>
            <person name="Kono N."/>
            <person name="Nakamura H."/>
            <person name="Ohtoshi R."/>
            <person name="Tomita M."/>
            <person name="Numata K."/>
            <person name="Arakawa K."/>
        </authorList>
    </citation>
    <scope>NUCLEOTIDE SEQUENCE [LARGE SCALE GENOMIC DNA]</scope>
</reference>
<evidence type="ECO:0000313" key="3">
    <source>
        <dbReference type="Proteomes" id="UP000299102"/>
    </source>
</evidence>
<organism evidence="2 3">
    <name type="scientific">Eumeta variegata</name>
    <name type="common">Bagworm moth</name>
    <name type="synonym">Eumeta japonica</name>
    <dbReference type="NCBI Taxonomy" id="151549"/>
    <lineage>
        <taxon>Eukaryota</taxon>
        <taxon>Metazoa</taxon>
        <taxon>Ecdysozoa</taxon>
        <taxon>Arthropoda</taxon>
        <taxon>Hexapoda</taxon>
        <taxon>Insecta</taxon>
        <taxon>Pterygota</taxon>
        <taxon>Neoptera</taxon>
        <taxon>Endopterygota</taxon>
        <taxon>Lepidoptera</taxon>
        <taxon>Glossata</taxon>
        <taxon>Ditrysia</taxon>
        <taxon>Tineoidea</taxon>
        <taxon>Psychidae</taxon>
        <taxon>Oiketicinae</taxon>
        <taxon>Eumeta</taxon>
    </lineage>
</organism>
<accession>A0A4C1T4M7</accession>